<evidence type="ECO:0000313" key="1">
    <source>
        <dbReference type="EMBL" id="QHT28581.1"/>
    </source>
</evidence>
<sequence>MSNLKEVVFNIQGLNRLNEDQCYKKLNNKTITKPGIYQTQNFYDPICEAPTTMEISLKHPTLMYKDGCGWTSGNGCNIDNDSKFRNSKNLTNLKTINQLRSFPHMTTPNLTNCNKNIKKESNLLMGKNTYIKRPCNILSGITVNRFIPQIPIIKKNIQNPKNIIQEVNNKNWIRGGQPSRQYIKNKDYLNKCFNN</sequence>
<protein>
    <submittedName>
        <fullName evidence="1">Uncharacterized protein</fullName>
    </submittedName>
</protein>
<dbReference type="AlphaFoldDB" id="A0A6C0EIU8"/>
<reference evidence="1" key="1">
    <citation type="journal article" date="2020" name="Nature">
        <title>Giant virus diversity and host interactions through global metagenomics.</title>
        <authorList>
            <person name="Schulz F."/>
            <person name="Roux S."/>
            <person name="Paez-Espino D."/>
            <person name="Jungbluth S."/>
            <person name="Walsh D.A."/>
            <person name="Denef V.J."/>
            <person name="McMahon K.D."/>
            <person name="Konstantinidis K.T."/>
            <person name="Eloe-Fadrosh E.A."/>
            <person name="Kyrpides N.C."/>
            <person name="Woyke T."/>
        </authorList>
    </citation>
    <scope>NUCLEOTIDE SEQUENCE</scope>
    <source>
        <strain evidence="1">GVMAG-M-3300001351-8</strain>
    </source>
</reference>
<organism evidence="1">
    <name type="scientific">viral metagenome</name>
    <dbReference type="NCBI Taxonomy" id="1070528"/>
    <lineage>
        <taxon>unclassified sequences</taxon>
        <taxon>metagenomes</taxon>
        <taxon>organismal metagenomes</taxon>
    </lineage>
</organism>
<dbReference type="EMBL" id="MN738863">
    <property type="protein sequence ID" value="QHT28581.1"/>
    <property type="molecule type" value="Genomic_DNA"/>
</dbReference>
<proteinExistence type="predicted"/>
<name>A0A6C0EIU8_9ZZZZ</name>
<accession>A0A6C0EIU8</accession>